<feature type="non-terminal residue" evidence="4">
    <location>
        <position position="1"/>
    </location>
</feature>
<dbReference type="InterPro" id="IPR056654">
    <property type="entry name" value="DUF7752"/>
</dbReference>
<dbReference type="InterPro" id="IPR056053">
    <property type="entry name" value="DUF7636"/>
</dbReference>
<keyword evidence="5" id="KW-1185">Reference proteome</keyword>
<evidence type="ECO:0000259" key="2">
    <source>
        <dbReference type="Pfam" id="PF24934"/>
    </source>
</evidence>
<feature type="domain" description="DUF7752" evidence="2">
    <location>
        <begin position="186"/>
        <end position="278"/>
    </location>
</feature>
<organism evidence="4 5">
    <name type="scientific">Pristionchus fissidentatus</name>
    <dbReference type="NCBI Taxonomy" id="1538716"/>
    <lineage>
        <taxon>Eukaryota</taxon>
        <taxon>Metazoa</taxon>
        <taxon>Ecdysozoa</taxon>
        <taxon>Nematoda</taxon>
        <taxon>Chromadorea</taxon>
        <taxon>Rhabditida</taxon>
        <taxon>Rhabditina</taxon>
        <taxon>Diplogasteromorpha</taxon>
        <taxon>Diplogasteroidea</taxon>
        <taxon>Neodiplogasteridae</taxon>
        <taxon>Pristionchus</taxon>
    </lineage>
</organism>
<evidence type="ECO:0000259" key="1">
    <source>
        <dbReference type="Pfam" id="PF24642"/>
    </source>
</evidence>
<dbReference type="AlphaFoldDB" id="A0AAV5WFM8"/>
<evidence type="ECO:0000259" key="3">
    <source>
        <dbReference type="Pfam" id="PF26253"/>
    </source>
</evidence>
<dbReference type="Pfam" id="PF24934">
    <property type="entry name" value="DUF7752"/>
    <property type="match status" value="1"/>
</dbReference>
<protein>
    <recommendedName>
        <fullName evidence="6">RNA-directed RNA polymerase</fullName>
    </recommendedName>
</protein>
<dbReference type="EMBL" id="BTSY01000005">
    <property type="protein sequence ID" value="GMT30731.1"/>
    <property type="molecule type" value="Genomic_DNA"/>
</dbReference>
<feature type="domain" description="DUF7636" evidence="1">
    <location>
        <begin position="330"/>
        <end position="423"/>
    </location>
</feature>
<dbReference type="Pfam" id="PF24642">
    <property type="entry name" value="DUF7636"/>
    <property type="match status" value="1"/>
</dbReference>
<sequence length="431" mass="49123">SEKEADDMNLFNTNQIIEEKVKREITAARERFFSTMINWQTELEVVQNKRRDVESDSILSRLVRSTTNNIDKIRLKAAAAYNVTYEAAHKCLQNGDGTSIVLSFPWVFYDVLADIKLRPDARIVRVLPSEEGCGGANTEEQSNEPLAKVLSRFIDEYCRESTNTEKWEEFQRRFDNDESVVGRSMRENHDLCRASFVLIQWAAHIGGFEEDSRFGEEHLLALFILFGLGEVTVRGTRMRYIQRPSGELRVHTKRGGHLLKFLEYLASREFRTRSSLTFKDVYTGCLLRGEWRKFAELAIPEYLSLVTIHRLSLPLITGAEVVGNRLAAILKEFEPRKMELPDEVVKSSLSEVRLALLTVSGCSDVQLRQMGCSTQVFVSAIGTTDQFKKLTQFIIPPAPPRDQATLKDIFNMLPDFIYGRLMAAAAKLPPQ</sequence>
<dbReference type="Pfam" id="PF26253">
    <property type="entry name" value="RdRP_head"/>
    <property type="match status" value="1"/>
</dbReference>
<accession>A0AAV5WFM8</accession>
<evidence type="ECO:0008006" key="6">
    <source>
        <dbReference type="Google" id="ProtNLM"/>
    </source>
</evidence>
<reference evidence="4" key="1">
    <citation type="submission" date="2023-10" db="EMBL/GenBank/DDBJ databases">
        <title>Genome assembly of Pristionchus species.</title>
        <authorList>
            <person name="Yoshida K."/>
            <person name="Sommer R.J."/>
        </authorList>
    </citation>
    <scope>NUCLEOTIDE SEQUENCE</scope>
    <source>
        <strain evidence="4">RS5133</strain>
    </source>
</reference>
<name>A0AAV5WFM8_9BILA</name>
<evidence type="ECO:0000313" key="4">
    <source>
        <dbReference type="EMBL" id="GMT30731.1"/>
    </source>
</evidence>
<gene>
    <name evidence="4" type="ORF">PFISCL1PPCAC_22028</name>
</gene>
<dbReference type="Proteomes" id="UP001432322">
    <property type="component" value="Unassembled WGS sequence"/>
</dbReference>
<comment type="caution">
    <text evidence="4">The sequence shown here is derived from an EMBL/GenBank/DDBJ whole genome shotgun (WGS) entry which is preliminary data.</text>
</comment>
<feature type="domain" description="RDRP C-terminal head" evidence="3">
    <location>
        <begin position="66"/>
        <end position="120"/>
    </location>
</feature>
<proteinExistence type="predicted"/>
<evidence type="ECO:0000313" key="5">
    <source>
        <dbReference type="Proteomes" id="UP001432322"/>
    </source>
</evidence>
<dbReference type="InterPro" id="IPR058752">
    <property type="entry name" value="RDRP_C_head"/>
</dbReference>